<feature type="transmembrane region" description="Helical" evidence="10">
    <location>
        <begin position="274"/>
        <end position="295"/>
    </location>
</feature>
<protein>
    <submittedName>
        <fullName evidence="12">MFS transporter</fullName>
    </submittedName>
</protein>
<dbReference type="InterPro" id="IPR011701">
    <property type="entry name" value="MFS"/>
</dbReference>
<evidence type="ECO:0000256" key="4">
    <source>
        <dbReference type="ARBA" id="ARBA00022475"/>
    </source>
</evidence>
<dbReference type="InterPro" id="IPR036259">
    <property type="entry name" value="MFS_trans_sf"/>
</dbReference>
<feature type="transmembrane region" description="Helical" evidence="10">
    <location>
        <begin position="83"/>
        <end position="101"/>
    </location>
</feature>
<evidence type="ECO:0000256" key="5">
    <source>
        <dbReference type="ARBA" id="ARBA00022692"/>
    </source>
</evidence>
<dbReference type="PROSITE" id="PS00216">
    <property type="entry name" value="SUGAR_TRANSPORT_1"/>
    <property type="match status" value="1"/>
</dbReference>
<dbReference type="InterPro" id="IPR051084">
    <property type="entry name" value="H+-coupled_symporters"/>
</dbReference>
<evidence type="ECO:0000256" key="10">
    <source>
        <dbReference type="SAM" id="Phobius"/>
    </source>
</evidence>
<feature type="compositionally biased region" description="Basic and acidic residues" evidence="9">
    <location>
        <begin position="435"/>
        <end position="446"/>
    </location>
</feature>
<feature type="domain" description="Major facilitator superfamily (MFS) profile" evidence="11">
    <location>
        <begin position="11"/>
        <end position="419"/>
    </location>
</feature>
<comment type="similarity">
    <text evidence="2">Belongs to the major facilitator superfamily. Metabolite:H+ Symporter (MHS) family (TC 2.A.1.6) family.</text>
</comment>
<dbReference type="Pfam" id="PF00083">
    <property type="entry name" value="Sugar_tr"/>
    <property type="match status" value="1"/>
</dbReference>
<accession>A0ABW6NV89</accession>
<feature type="transmembrane region" description="Helical" evidence="10">
    <location>
        <begin position="44"/>
        <end position="63"/>
    </location>
</feature>
<evidence type="ECO:0000259" key="11">
    <source>
        <dbReference type="PROSITE" id="PS50850"/>
    </source>
</evidence>
<keyword evidence="13" id="KW-1185">Reference proteome</keyword>
<dbReference type="PROSITE" id="PS50850">
    <property type="entry name" value="MFS"/>
    <property type="match status" value="1"/>
</dbReference>
<feature type="transmembrane region" description="Helical" evidence="10">
    <location>
        <begin position="149"/>
        <end position="171"/>
    </location>
</feature>
<evidence type="ECO:0000256" key="8">
    <source>
        <dbReference type="ARBA" id="ARBA00023136"/>
    </source>
</evidence>
<keyword evidence="8 10" id="KW-0472">Membrane</keyword>
<dbReference type="InterPro" id="IPR005829">
    <property type="entry name" value="Sugar_transporter_CS"/>
</dbReference>
<dbReference type="PROSITE" id="PS00217">
    <property type="entry name" value="SUGAR_TRANSPORT_2"/>
    <property type="match status" value="1"/>
</dbReference>
<feature type="transmembrane region" description="Helical" evidence="10">
    <location>
        <begin position="183"/>
        <end position="202"/>
    </location>
</feature>
<comment type="caution">
    <text evidence="12">The sequence shown here is derived from an EMBL/GenBank/DDBJ whole genome shotgun (WGS) entry which is preliminary data.</text>
</comment>
<dbReference type="RefSeq" id="WP_387255863.1">
    <property type="nucleotide sequence ID" value="NZ_JBIALX010000025.1"/>
</dbReference>
<feature type="transmembrane region" description="Helical" evidence="10">
    <location>
        <begin position="237"/>
        <end position="254"/>
    </location>
</feature>
<evidence type="ECO:0000256" key="3">
    <source>
        <dbReference type="ARBA" id="ARBA00022448"/>
    </source>
</evidence>
<evidence type="ECO:0000313" key="13">
    <source>
        <dbReference type="Proteomes" id="UP001601521"/>
    </source>
</evidence>
<evidence type="ECO:0000256" key="1">
    <source>
        <dbReference type="ARBA" id="ARBA00004651"/>
    </source>
</evidence>
<evidence type="ECO:0000256" key="7">
    <source>
        <dbReference type="ARBA" id="ARBA00022989"/>
    </source>
</evidence>
<feature type="transmembrane region" description="Helical" evidence="10">
    <location>
        <begin position="397"/>
        <end position="416"/>
    </location>
</feature>
<sequence>MSDNNAARRKVLLASWIGTFVEYYDFALYGLFATTIANLFFPEIAPTAALLSTFAVFAVGFVIRPLGAVAFGHLGDRIGRRPALIAAVMLMSAGTVALGLLPSYSQIGIVAPVLLLSCRLVQGFSAGGEYSGANIFMIEYVPPSRRGRYASVAPLGTVLGFAFGALVAVVVTSATSDVQLASWGWRVPFLIAAPLALIGMYLRLWVEESPVFAALDTEGAVESFPVIEAFKIAKRPMLILAGYVMTNAVAFYLLSTFLTSHLTATGKFSATGSLVVQVVAMLGLAAALVFAGYAVDIVGRKRLAVGAALGLGIWAVPTFALIEHSSLFEACLIVVVYSVLFSGISVTCSLAIVELFPARVRSSASALAYQFSYALFGGTAPYVATWMVSGGHHFAPGYYLAGVCAVSAVAAAIGIGNRELTNDSSQSKPNPTEGKGLDERSTRSPL</sequence>
<dbReference type="SUPFAM" id="SSF103473">
    <property type="entry name" value="MFS general substrate transporter"/>
    <property type="match status" value="1"/>
</dbReference>
<name>A0ABW6NV89_9NOCA</name>
<evidence type="ECO:0000256" key="6">
    <source>
        <dbReference type="ARBA" id="ARBA00022847"/>
    </source>
</evidence>
<keyword evidence="5 10" id="KW-0812">Transmembrane</keyword>
<proteinExistence type="inferred from homology"/>
<dbReference type="Gene3D" id="1.20.1250.20">
    <property type="entry name" value="MFS general substrate transporter like domains"/>
    <property type="match status" value="1"/>
</dbReference>
<keyword evidence="7 10" id="KW-1133">Transmembrane helix</keyword>
<evidence type="ECO:0000256" key="2">
    <source>
        <dbReference type="ARBA" id="ARBA00008240"/>
    </source>
</evidence>
<keyword evidence="4" id="KW-1003">Cell membrane</keyword>
<keyword evidence="6" id="KW-0769">Symport</keyword>
<comment type="subcellular location">
    <subcellularLocation>
        <location evidence="1">Cell membrane</location>
        <topology evidence="1">Multi-pass membrane protein</topology>
    </subcellularLocation>
</comment>
<dbReference type="Pfam" id="PF07690">
    <property type="entry name" value="MFS_1"/>
    <property type="match status" value="1"/>
</dbReference>
<feature type="transmembrane region" description="Helical" evidence="10">
    <location>
        <begin position="12"/>
        <end position="32"/>
    </location>
</feature>
<evidence type="ECO:0000313" key="12">
    <source>
        <dbReference type="EMBL" id="MFF0458347.1"/>
    </source>
</evidence>
<feature type="region of interest" description="Disordered" evidence="9">
    <location>
        <begin position="421"/>
        <end position="446"/>
    </location>
</feature>
<gene>
    <name evidence="12" type="ORF">ACFYTH_33740</name>
</gene>
<dbReference type="InterPro" id="IPR020846">
    <property type="entry name" value="MFS_dom"/>
</dbReference>
<feature type="transmembrane region" description="Helical" evidence="10">
    <location>
        <begin position="302"/>
        <end position="322"/>
    </location>
</feature>
<feature type="transmembrane region" description="Helical" evidence="10">
    <location>
        <begin position="334"/>
        <end position="355"/>
    </location>
</feature>
<dbReference type="InterPro" id="IPR005828">
    <property type="entry name" value="MFS_sugar_transport-like"/>
</dbReference>
<keyword evidence="3" id="KW-0813">Transport</keyword>
<dbReference type="PANTHER" id="PTHR43528:SF1">
    <property type="entry name" value="ALPHA-KETOGLUTARATE PERMEASE"/>
    <property type="match status" value="1"/>
</dbReference>
<feature type="transmembrane region" description="Helical" evidence="10">
    <location>
        <begin position="367"/>
        <end position="385"/>
    </location>
</feature>
<reference evidence="12 13" key="1">
    <citation type="submission" date="2024-10" db="EMBL/GenBank/DDBJ databases">
        <title>The Natural Products Discovery Center: Release of the First 8490 Sequenced Strains for Exploring Actinobacteria Biosynthetic Diversity.</title>
        <authorList>
            <person name="Kalkreuter E."/>
            <person name="Kautsar S.A."/>
            <person name="Yang D."/>
            <person name="Bader C.D."/>
            <person name="Teijaro C.N."/>
            <person name="Fluegel L."/>
            <person name="Davis C.M."/>
            <person name="Simpson J.R."/>
            <person name="Lauterbach L."/>
            <person name="Steele A.D."/>
            <person name="Gui C."/>
            <person name="Meng S."/>
            <person name="Li G."/>
            <person name="Viehrig K."/>
            <person name="Ye F."/>
            <person name="Su P."/>
            <person name="Kiefer A.F."/>
            <person name="Nichols A."/>
            <person name="Cepeda A.J."/>
            <person name="Yan W."/>
            <person name="Fan B."/>
            <person name="Jiang Y."/>
            <person name="Adhikari A."/>
            <person name="Zheng C.-J."/>
            <person name="Schuster L."/>
            <person name="Cowan T.M."/>
            <person name="Smanski M.J."/>
            <person name="Chevrette M.G."/>
            <person name="De Carvalho L.P.S."/>
            <person name="Shen B."/>
        </authorList>
    </citation>
    <scope>NUCLEOTIDE SEQUENCE [LARGE SCALE GENOMIC DNA]</scope>
    <source>
        <strain evidence="12 13">NPDC004550</strain>
    </source>
</reference>
<organism evidence="12 13">
    <name type="scientific">Nocardia africana</name>
    <dbReference type="NCBI Taxonomy" id="134964"/>
    <lineage>
        <taxon>Bacteria</taxon>
        <taxon>Bacillati</taxon>
        <taxon>Actinomycetota</taxon>
        <taxon>Actinomycetes</taxon>
        <taxon>Mycobacteriales</taxon>
        <taxon>Nocardiaceae</taxon>
        <taxon>Nocardia</taxon>
    </lineage>
</organism>
<dbReference type="EMBL" id="JBIALX010000025">
    <property type="protein sequence ID" value="MFF0458347.1"/>
    <property type="molecule type" value="Genomic_DNA"/>
</dbReference>
<dbReference type="Proteomes" id="UP001601521">
    <property type="component" value="Unassembled WGS sequence"/>
</dbReference>
<evidence type="ECO:0000256" key="9">
    <source>
        <dbReference type="SAM" id="MobiDB-lite"/>
    </source>
</evidence>
<dbReference type="PANTHER" id="PTHR43528">
    <property type="entry name" value="ALPHA-KETOGLUTARATE PERMEASE"/>
    <property type="match status" value="1"/>
</dbReference>